<organism evidence="1">
    <name type="scientific">Mycobacterium triplex</name>
    <dbReference type="NCBI Taxonomy" id="47839"/>
    <lineage>
        <taxon>Bacteria</taxon>
        <taxon>Bacillati</taxon>
        <taxon>Actinomycetota</taxon>
        <taxon>Actinomycetes</taxon>
        <taxon>Mycobacteriales</taxon>
        <taxon>Mycobacteriaceae</taxon>
        <taxon>Mycobacterium</taxon>
        <taxon>Mycobacterium simiae complex</taxon>
    </lineage>
</organism>
<protein>
    <submittedName>
        <fullName evidence="1">Uncharacterized protein</fullName>
    </submittedName>
</protein>
<dbReference type="HOGENOM" id="CLU_3120129_0_0_11"/>
<reference evidence="1" key="2">
    <citation type="submission" date="2014-04" db="EMBL/GenBank/DDBJ databases">
        <authorList>
            <person name="Urmite Genomes U."/>
        </authorList>
    </citation>
    <scope>NUCLEOTIDE SEQUENCE</scope>
    <source>
        <strain evidence="1">DSM 44626</strain>
    </source>
</reference>
<accession>A0A024K1E0</accession>
<dbReference type="EMBL" id="HG964446">
    <property type="protein sequence ID" value="CDO89629.1"/>
    <property type="molecule type" value="Genomic_DNA"/>
</dbReference>
<dbReference type="AlphaFoldDB" id="A0A024K1E0"/>
<gene>
    <name evidence="1" type="ORF">BN973_04009</name>
</gene>
<dbReference type="STRING" id="47839.BN973_04009"/>
<proteinExistence type="predicted"/>
<dbReference type="Proteomes" id="UP000028880">
    <property type="component" value="Unassembled WGS sequence"/>
</dbReference>
<reference evidence="1" key="1">
    <citation type="journal article" date="2014" name="Genome Announc.">
        <title>Draft Genome Sequence of Mycobacterium triplex DSM 44626.</title>
        <authorList>
            <person name="Sassi M."/>
            <person name="Croce O."/>
            <person name="Robert C."/>
            <person name="Raoult D."/>
            <person name="Drancourt M."/>
        </authorList>
    </citation>
    <scope>NUCLEOTIDE SEQUENCE [LARGE SCALE GENOMIC DNA]</scope>
    <source>
        <strain evidence="1">DSM 44626</strain>
    </source>
</reference>
<sequence>MVMAICAALGVSGAQPHCGEPRWVATSVVIMFSYWRKAATLDHQSIALST</sequence>
<evidence type="ECO:0000313" key="1">
    <source>
        <dbReference type="EMBL" id="CDO89629.1"/>
    </source>
</evidence>
<name>A0A024K1E0_9MYCO</name>